<reference evidence="2 3" key="1">
    <citation type="submission" date="2020-08" db="EMBL/GenBank/DDBJ databases">
        <title>Functional genomics of gut bacteria from endangered species of beetles.</title>
        <authorList>
            <person name="Carlos-Shanley C."/>
        </authorList>
    </citation>
    <scope>NUCLEOTIDE SEQUENCE [LARGE SCALE GENOMIC DNA]</scope>
    <source>
        <strain evidence="2 3">S00179</strain>
    </source>
</reference>
<evidence type="ECO:0000256" key="1">
    <source>
        <dbReference type="SAM" id="SignalP"/>
    </source>
</evidence>
<proteinExistence type="predicted"/>
<comment type="caution">
    <text evidence="2">The sequence shown here is derived from an EMBL/GenBank/DDBJ whole genome shotgun (WGS) entry which is preliminary data.</text>
</comment>
<keyword evidence="1" id="KW-0732">Signal</keyword>
<dbReference type="EMBL" id="JACHLI010000031">
    <property type="protein sequence ID" value="MBB4866729.1"/>
    <property type="molecule type" value="Genomic_DNA"/>
</dbReference>
<evidence type="ECO:0000313" key="3">
    <source>
        <dbReference type="Proteomes" id="UP000566995"/>
    </source>
</evidence>
<feature type="chain" id="PRO_5030552401" evidence="1">
    <location>
        <begin position="29"/>
        <end position="219"/>
    </location>
</feature>
<protein>
    <submittedName>
        <fullName evidence="2">Uncharacterized protein</fullName>
    </submittedName>
</protein>
<accession>A0A7W7KPS9</accession>
<dbReference type="RefSeq" id="WP_184595493.1">
    <property type="nucleotide sequence ID" value="NZ_JACHLI010000031.1"/>
</dbReference>
<feature type="signal peptide" evidence="1">
    <location>
        <begin position="1"/>
        <end position="28"/>
    </location>
</feature>
<sequence>MKSLLPIYQALLRRGLIALSSLASLALAAADSEPPEVLRLASAQFTVGEPVWHSLILGNAVSEAKLTSLQGARSILGAGEIRHDGVGDQRRYWLCYHLPHARQGLWLLSEAKRSDGSHHITRIALHSRPDQQPGANCPPLHEAQQWLTLDGYAWIGASSAEVQSVMGVATLPADGWWRFEHHRRLEGRCDRTRYRTNWLWLHFANGRVDGIDAGQISNC</sequence>
<dbReference type="AlphaFoldDB" id="A0A7W7KPS9"/>
<dbReference type="Proteomes" id="UP000566995">
    <property type="component" value="Unassembled WGS sequence"/>
</dbReference>
<gene>
    <name evidence="2" type="ORF">HNP46_005636</name>
</gene>
<organism evidence="2 3">
    <name type="scientific">Pseudomonas nitroreducens</name>
    <dbReference type="NCBI Taxonomy" id="46680"/>
    <lineage>
        <taxon>Bacteria</taxon>
        <taxon>Pseudomonadati</taxon>
        <taxon>Pseudomonadota</taxon>
        <taxon>Gammaproteobacteria</taxon>
        <taxon>Pseudomonadales</taxon>
        <taxon>Pseudomonadaceae</taxon>
        <taxon>Pseudomonas</taxon>
    </lineage>
</organism>
<name>A0A7W7KPS9_PSENT</name>
<evidence type="ECO:0000313" key="2">
    <source>
        <dbReference type="EMBL" id="MBB4866729.1"/>
    </source>
</evidence>